<name>A0A3P2A5G8_9BACE</name>
<dbReference type="GO" id="GO:0005829">
    <property type="term" value="C:cytosol"/>
    <property type="evidence" value="ECO:0007669"/>
    <property type="project" value="TreeGrafter"/>
</dbReference>
<dbReference type="GO" id="GO:0017057">
    <property type="term" value="F:6-phosphogluconolactonase activity"/>
    <property type="evidence" value="ECO:0007669"/>
    <property type="project" value="TreeGrafter"/>
</dbReference>
<dbReference type="Gene3D" id="2.130.10.10">
    <property type="entry name" value="YVTN repeat-like/Quinoprotein amine dehydrogenase"/>
    <property type="match status" value="1"/>
</dbReference>
<dbReference type="Proteomes" id="UP000279562">
    <property type="component" value="Unassembled WGS sequence"/>
</dbReference>
<dbReference type="PROSITE" id="PS51257">
    <property type="entry name" value="PROKAR_LIPOPROTEIN"/>
    <property type="match status" value="1"/>
</dbReference>
<accession>A0A3P2A5G8</accession>
<keyword evidence="4" id="KW-1185">Reference proteome</keyword>
<dbReference type="PANTHER" id="PTHR30344">
    <property type="entry name" value="6-PHOSPHOGLUCONOLACTONASE-RELATED"/>
    <property type="match status" value="1"/>
</dbReference>
<dbReference type="InterPro" id="IPR015943">
    <property type="entry name" value="WD40/YVTN_repeat-like_dom_sf"/>
</dbReference>
<evidence type="ECO:0000256" key="2">
    <source>
        <dbReference type="ARBA" id="ARBA00022526"/>
    </source>
</evidence>
<comment type="caution">
    <text evidence="3">The sequence shown here is derived from an EMBL/GenBank/DDBJ whole genome shotgun (WGS) entry which is preliminary data.</text>
</comment>
<dbReference type="InterPro" id="IPR050282">
    <property type="entry name" value="Cycloisomerase_2"/>
</dbReference>
<proteinExistence type="inferred from homology"/>
<protein>
    <submittedName>
        <fullName evidence="3">Lactonase family protein</fullName>
    </submittedName>
</protein>
<gene>
    <name evidence="3" type="ORF">EII33_08065</name>
</gene>
<dbReference type="InterPro" id="IPR011048">
    <property type="entry name" value="Haem_d1_sf"/>
</dbReference>
<dbReference type="InterPro" id="IPR019405">
    <property type="entry name" value="Lactonase_7-beta_prop"/>
</dbReference>
<organism evidence="3 4">
    <name type="scientific">Prevotella heparinolytica</name>
    <dbReference type="NCBI Taxonomy" id="28113"/>
    <lineage>
        <taxon>Bacteria</taxon>
        <taxon>Pseudomonadati</taxon>
        <taxon>Bacteroidota</taxon>
        <taxon>Bacteroidia</taxon>
        <taxon>Bacteroidales</taxon>
        <taxon>Bacteroidaceae</taxon>
        <taxon>Bacteroides</taxon>
    </lineage>
</organism>
<evidence type="ECO:0000313" key="3">
    <source>
        <dbReference type="EMBL" id="RRD90697.1"/>
    </source>
</evidence>
<dbReference type="EMBL" id="RQYF01000033">
    <property type="protein sequence ID" value="RRD90697.1"/>
    <property type="molecule type" value="Genomic_DNA"/>
</dbReference>
<comment type="similarity">
    <text evidence="1">Belongs to the cycloisomerase 2 family.</text>
</comment>
<evidence type="ECO:0000313" key="4">
    <source>
        <dbReference type="Proteomes" id="UP000279562"/>
    </source>
</evidence>
<dbReference type="SUPFAM" id="SSF51004">
    <property type="entry name" value="C-terminal (heme d1) domain of cytochrome cd1-nitrite reductase"/>
    <property type="match status" value="1"/>
</dbReference>
<reference evidence="3 4" key="1">
    <citation type="submission" date="2018-11" db="EMBL/GenBank/DDBJ databases">
        <title>Genomes From Bacteria Associated with the Canine Oral Cavity: a Test Case for Automated Genome-Based Taxonomic Assignment.</title>
        <authorList>
            <person name="Coil D.A."/>
            <person name="Jospin G."/>
            <person name="Darling A.E."/>
            <person name="Wallis C."/>
            <person name="Davis I.J."/>
            <person name="Harris S."/>
            <person name="Eisen J.A."/>
            <person name="Holcombe L.J."/>
            <person name="O'Flynn C."/>
        </authorList>
    </citation>
    <scope>NUCLEOTIDE SEQUENCE [LARGE SCALE GENOMIC DNA]</scope>
    <source>
        <strain evidence="3 4">OH1047_COT-310</strain>
    </source>
</reference>
<dbReference type="RefSeq" id="WP_125239280.1">
    <property type="nucleotide sequence ID" value="NZ_JBGYUJ010000065.1"/>
</dbReference>
<dbReference type="GO" id="GO:0006006">
    <property type="term" value="P:glucose metabolic process"/>
    <property type="evidence" value="ECO:0007669"/>
    <property type="project" value="UniProtKB-KW"/>
</dbReference>
<keyword evidence="2" id="KW-0313">Glucose metabolism</keyword>
<sequence length="373" mass="40537">MKTFLFCMLGLSIAACTPKKASNNQDELAMLVGTYTNGTSKGIYTFRFNQETGMATPLDSIELANPSYLTPSEDGKLVYAVSEMNDSTASLNTLSFDKETGSMRLLNTELTLGGDPCYVATNGSKVVTANYSGGNMSVFSLRKDGTATPIDTLFEGTATGPDTIRQNTPHIHCAVFSPDGKYIFATDFSSDRILRFVLHPNAATPHPSMETTDIEADSGPRHLTFSPDGKYAYLITELSGKVIAFSYDDGRLNQIQTITADTLAARGSADIHLSPDGKYLYASNRLKGDGIAIFSVNPQNGNLAKVGYQQTGIHPRNFNITPNGKFLLVACRDSNIIQVFQRDEHTGLLSDIHRDIILDKPVCIQFTNSVNNP</sequence>
<dbReference type="AlphaFoldDB" id="A0A3P2A5G8"/>
<keyword evidence="2" id="KW-0119">Carbohydrate metabolism</keyword>
<dbReference type="PANTHER" id="PTHR30344:SF1">
    <property type="entry name" value="6-PHOSPHOGLUCONOLACTONASE"/>
    <property type="match status" value="1"/>
</dbReference>
<dbReference type="Pfam" id="PF10282">
    <property type="entry name" value="Lactonase"/>
    <property type="match status" value="1"/>
</dbReference>
<dbReference type="FunFam" id="2.130.10.10:FF:000306">
    <property type="entry name" value="3-carboxymuconate cyclase"/>
    <property type="match status" value="1"/>
</dbReference>
<evidence type="ECO:0000256" key="1">
    <source>
        <dbReference type="ARBA" id="ARBA00005564"/>
    </source>
</evidence>